<dbReference type="PANTHER" id="PTHR43172:SF2">
    <property type="entry name" value="ADENYLOSUCCINATE LYASE C-TERMINAL DOMAIN-CONTAINING PROTEIN"/>
    <property type="match status" value="1"/>
</dbReference>
<dbReference type="Pfam" id="PF00206">
    <property type="entry name" value="Lyase_1"/>
    <property type="match status" value="1"/>
</dbReference>
<dbReference type="PRINTS" id="PR00145">
    <property type="entry name" value="ARGSUCLYASE"/>
</dbReference>
<dbReference type="PANTHER" id="PTHR43172">
    <property type="entry name" value="ADENYLOSUCCINATE LYASE"/>
    <property type="match status" value="1"/>
</dbReference>
<gene>
    <name evidence="3" type="ORF">HNQ96_004991</name>
</gene>
<dbReference type="GO" id="GO:0016829">
    <property type="term" value="F:lyase activity"/>
    <property type="evidence" value="ECO:0007669"/>
    <property type="project" value="UniProtKB-ARBA"/>
</dbReference>
<dbReference type="Gene3D" id="1.20.200.10">
    <property type="entry name" value="Fumarase/aspartase (Central domain)"/>
    <property type="match status" value="1"/>
</dbReference>
<comment type="caution">
    <text evidence="3">The sequence shown here is derived from an EMBL/GenBank/DDBJ whole genome shotgun (WGS) entry which is preliminary data.</text>
</comment>
<evidence type="ECO:0000256" key="1">
    <source>
        <dbReference type="ARBA" id="ARBA00034772"/>
    </source>
</evidence>
<reference evidence="3 4" key="1">
    <citation type="submission" date="2020-08" db="EMBL/GenBank/DDBJ databases">
        <title>Genomic Encyclopedia of Type Strains, Phase IV (KMG-IV): sequencing the most valuable type-strain genomes for metagenomic binning, comparative biology and taxonomic classification.</title>
        <authorList>
            <person name="Goeker M."/>
        </authorList>
    </citation>
    <scope>NUCLEOTIDE SEQUENCE [LARGE SCALE GENOMIC DNA]</scope>
    <source>
        <strain evidence="3 4">DSM 17454</strain>
    </source>
</reference>
<dbReference type="InterPro" id="IPR019468">
    <property type="entry name" value="AdenyloSucc_lyase_C"/>
</dbReference>
<dbReference type="Proteomes" id="UP000532373">
    <property type="component" value="Unassembled WGS sequence"/>
</dbReference>
<proteinExistence type="inferred from homology"/>
<keyword evidence="3" id="KW-0413">Isomerase</keyword>
<dbReference type="InterPro" id="IPR020557">
    <property type="entry name" value="Fumarate_lyase_CS"/>
</dbReference>
<dbReference type="SUPFAM" id="SSF48557">
    <property type="entry name" value="L-aspartase-like"/>
    <property type="match status" value="1"/>
</dbReference>
<dbReference type="PROSITE" id="PS00163">
    <property type="entry name" value="FUMARATE_LYASES"/>
    <property type="match status" value="1"/>
</dbReference>
<dbReference type="Gene3D" id="1.10.40.30">
    <property type="entry name" value="Fumarase/aspartase (C-terminal domain)"/>
    <property type="match status" value="1"/>
</dbReference>
<organism evidence="3 4">
    <name type="scientific">Aminobacter carboxidus</name>
    <dbReference type="NCBI Taxonomy" id="376165"/>
    <lineage>
        <taxon>Bacteria</taxon>
        <taxon>Pseudomonadati</taxon>
        <taxon>Pseudomonadota</taxon>
        <taxon>Alphaproteobacteria</taxon>
        <taxon>Hyphomicrobiales</taxon>
        <taxon>Phyllobacteriaceae</taxon>
        <taxon>Aminobacter</taxon>
    </lineage>
</organism>
<feature type="domain" description="Adenylosuccinate lyase C-terminal" evidence="2">
    <location>
        <begin position="364"/>
        <end position="439"/>
    </location>
</feature>
<dbReference type="PRINTS" id="PR00149">
    <property type="entry name" value="FUMRATELYASE"/>
</dbReference>
<dbReference type="InterPro" id="IPR022761">
    <property type="entry name" value="Fumarate_lyase_N"/>
</dbReference>
<dbReference type="GO" id="GO:0047472">
    <property type="term" value="F:3-carboxy-cis,cis-muconate cycloisomerase activity"/>
    <property type="evidence" value="ECO:0007669"/>
    <property type="project" value="UniProtKB-EC"/>
</dbReference>
<dbReference type="EC" id="5.5.1.2" evidence="3"/>
<dbReference type="InterPro" id="IPR000362">
    <property type="entry name" value="Fumarate_lyase_fam"/>
</dbReference>
<comment type="similarity">
    <text evidence="1">Belongs to the class-II fumarase/aspartase family.</text>
</comment>
<name>A0A8E2BFT2_9HYPH</name>
<dbReference type="AlphaFoldDB" id="A0A8E2BFT2"/>
<dbReference type="RefSeq" id="WP_184772187.1">
    <property type="nucleotide sequence ID" value="NZ_JACHGI010000014.1"/>
</dbReference>
<dbReference type="SMART" id="SM00998">
    <property type="entry name" value="ADSL_C"/>
    <property type="match status" value="1"/>
</dbReference>
<evidence type="ECO:0000313" key="4">
    <source>
        <dbReference type="Proteomes" id="UP000532373"/>
    </source>
</evidence>
<evidence type="ECO:0000313" key="3">
    <source>
        <dbReference type="EMBL" id="MBB6469102.1"/>
    </source>
</evidence>
<dbReference type="EMBL" id="JACHGI010000014">
    <property type="protein sequence ID" value="MBB6469102.1"/>
    <property type="molecule type" value="Genomic_DNA"/>
</dbReference>
<accession>A0A8E2BFT2</accession>
<dbReference type="CDD" id="cd01597">
    <property type="entry name" value="pCLME"/>
    <property type="match status" value="1"/>
</dbReference>
<dbReference type="InterPro" id="IPR008948">
    <property type="entry name" value="L-Aspartase-like"/>
</dbReference>
<evidence type="ECO:0000259" key="2">
    <source>
        <dbReference type="SMART" id="SM00998"/>
    </source>
</evidence>
<protein>
    <submittedName>
        <fullName evidence="3">3-carboxy-cis,cis-muconate cycloisomerase</fullName>
        <ecNumber evidence="3">5.5.1.2</ecNumber>
    </submittedName>
</protein>
<sequence length="446" mass="47289">MSFSPLDSRLMGDLFTTEAMRAIYADGSLVSCMLEVEIALARAQARLGLVPDQLAPAVAAIRAEELDMTALARGTAKAGVPAIPFVKMVQSRLPVELEPFFHFGTTTQDILDTAFVLQARRALALVADDLRAIAGSLADLATRHRSTPCVGRTASQQAVPVTFGYKAAGWGVAAVEHLALLKELERRVLVVSLGGPVGTLGAFGDQGEELVSEFARELELGATAIAWHTQRGRIAELGSWLCILLGVLSKLATDVIALGATEVAEVAEPHEAGRGGSSAMPHKRNPISSILIMAAHSAATPHLAVLIGSMASLHERPVGAWHAEWHALPTLFGLCSGALREARGLSAGLQVFPHRMLRNLELTGGLLFSDAAAAVLSETLGRSRAHASVEELTADVLAGKASLRELLVHRYPTQADQLAEAFDLGRTTYASSLQTDQAVAYIRTLL</sequence>